<protein>
    <recommendedName>
        <fullName evidence="1">DUF6603 domain-containing protein</fullName>
    </recommendedName>
</protein>
<dbReference type="InterPro" id="IPR046538">
    <property type="entry name" value="DUF6603"/>
</dbReference>
<proteinExistence type="predicted"/>
<reference evidence="2" key="1">
    <citation type="submission" date="2020-12" db="EMBL/GenBank/DDBJ databases">
        <title>Bacterial taxonomy.</title>
        <authorList>
            <person name="Pan X."/>
        </authorList>
    </citation>
    <scope>NUCLEOTIDE SEQUENCE</scope>
    <source>
        <strain evidence="2">KCTC 52957</strain>
    </source>
</reference>
<evidence type="ECO:0000313" key="3">
    <source>
        <dbReference type="Proteomes" id="UP000642488"/>
    </source>
</evidence>
<sequence length="1125" mass="119572">MTGFTTLRREMLIFLDPLAEAAGSEGAARVLLSELSLGDPETIDPGPFLASLDAVGQAATRLPEEPVEIDWTLLFGLLGILADLLNSPVFTSTEAGRVAARAVIAMLVSEYLSRRMPTAGAMLRILGVLRHNRAGKTSLHIDALRAAFTDPAQWAQEVYGWGDGDQPERFAENATAVLRRAAFELDLGLGYRRDLQPENLPTALGITEEVTATLLPLIQAEFDEQLLGAQSILLHGFSVEAGFRILPLPGGLGLSPYARGDISRTIDEDGWTYGLEAAVGEADGPTLVLRPGDMKIVPGVRSDASLKLFAATDPEQSERLRLDRLGMLRAGGPRIEVSAAEQEGVGLTFGVENVSVEFRLGGDGFLAAVLPSSQKLDLGTVGLSWQSGSGPKLIGGDSLGFQVPVALQIGPVFFSSIDVSFGKDETLIELGTAVSVTLGPATASIDGIGIRLERSTDERPRLVARPPVGIGMQITNNVVSGGGFLSFEPEKGRYSGALALQIGEIGVSAVGLLVTKLPDANGDGAPDEGFSLILLIASDFPPIQLGFGFTLNALGGLVGIHRTVDADALRDGLRTQTLDSIMFPKDPVARAPEIVRDLEGAFPIRQDQHVFGPMAKLGWGTPSVITAELGIVLELDSPLRLLILGKLRVGLPSLAIDTMIVKINMDLLGVIDFDRSEASLDAVLFDSKIALYTLDGEMAMRMRWGASPFFVLAIGGVHPAFERPPELPDLNRIAVSLGAGDNPRLRLECFVALTSNTVQFGAQLDARASAMGFTVEGWLGFDALFELEPFRFQVEMRAGLALKRGASRIMGVSLRLTLTGPSPYRASGTATVSLFFLDIDVPFDATFGKAVTAQLPQTDPWAPLAEAMAIAGNWRAELPKGGATLVRLRCGAEKAGAVHPMGQLGVRQRIVPLGVTLERFGAARPGVLRHFRLGSVAVGVGGDTLTIERTGTTPLREYFAPAQFFDMSDDEKLAAESFEPMNAGASGYGASGWALPSASGATAPWVARDVFRRTITVNDDRAPTRDRMDSNVMAAAIDQTRPPDRSGPVAGFGLRDASWVIVSTADLRPMGPTGNAPFADMPELAADGADTQAGARAALRSHLARHPEDRDALRVIARDEIEEAA</sequence>
<gene>
    <name evidence="2" type="ORF">ILP92_06735</name>
</gene>
<feature type="domain" description="DUF6603" evidence="1">
    <location>
        <begin position="406"/>
        <end position="970"/>
    </location>
</feature>
<dbReference type="AlphaFoldDB" id="A0A934MC61"/>
<organism evidence="2 3">
    <name type="scientific">Palleronia pontilimi</name>
    <dbReference type="NCBI Taxonomy" id="1964209"/>
    <lineage>
        <taxon>Bacteria</taxon>
        <taxon>Pseudomonadati</taxon>
        <taxon>Pseudomonadota</taxon>
        <taxon>Alphaproteobacteria</taxon>
        <taxon>Rhodobacterales</taxon>
        <taxon>Roseobacteraceae</taxon>
        <taxon>Palleronia</taxon>
    </lineage>
</organism>
<keyword evidence="3" id="KW-1185">Reference proteome</keyword>
<dbReference type="Proteomes" id="UP000642488">
    <property type="component" value="Unassembled WGS sequence"/>
</dbReference>
<accession>A0A934MC61</accession>
<dbReference type="RefSeq" id="WP_198915612.1">
    <property type="nucleotide sequence ID" value="NZ_JAEKPD010000006.1"/>
</dbReference>
<name>A0A934MC61_9RHOB</name>
<evidence type="ECO:0000313" key="2">
    <source>
        <dbReference type="EMBL" id="MBJ3762438.1"/>
    </source>
</evidence>
<dbReference type="EMBL" id="JAEKPD010000006">
    <property type="protein sequence ID" value="MBJ3762438.1"/>
    <property type="molecule type" value="Genomic_DNA"/>
</dbReference>
<comment type="caution">
    <text evidence="2">The sequence shown here is derived from an EMBL/GenBank/DDBJ whole genome shotgun (WGS) entry which is preliminary data.</text>
</comment>
<evidence type="ECO:0000259" key="1">
    <source>
        <dbReference type="Pfam" id="PF20248"/>
    </source>
</evidence>
<dbReference type="Pfam" id="PF20248">
    <property type="entry name" value="DUF6603"/>
    <property type="match status" value="1"/>
</dbReference>